<dbReference type="AlphaFoldDB" id="A0A6A4TF10"/>
<dbReference type="InterPro" id="IPR049547">
    <property type="entry name" value="WDR93_beta-prop"/>
</dbReference>
<protein>
    <submittedName>
        <fullName evidence="1">Uncharacterized protein</fullName>
    </submittedName>
</protein>
<reference evidence="1 2" key="1">
    <citation type="submission" date="2019-06" db="EMBL/GenBank/DDBJ databases">
        <title>Draft genomes of female and male turbot (Scophthalmus maximus).</title>
        <authorList>
            <person name="Xu H."/>
            <person name="Xu X.-W."/>
            <person name="Shao C."/>
            <person name="Chen S."/>
        </authorList>
    </citation>
    <scope>NUCLEOTIDE SEQUENCE [LARGE SCALE GENOMIC DNA]</scope>
    <source>
        <strain evidence="1">Ysfricsl-2016a</strain>
        <tissue evidence="1">Blood</tissue>
    </source>
</reference>
<proteinExistence type="predicted"/>
<organism evidence="1 2">
    <name type="scientific">Scophthalmus maximus</name>
    <name type="common">Turbot</name>
    <name type="synonym">Psetta maxima</name>
    <dbReference type="NCBI Taxonomy" id="52904"/>
    <lineage>
        <taxon>Eukaryota</taxon>
        <taxon>Metazoa</taxon>
        <taxon>Chordata</taxon>
        <taxon>Craniata</taxon>
        <taxon>Vertebrata</taxon>
        <taxon>Euteleostomi</taxon>
        <taxon>Actinopterygii</taxon>
        <taxon>Neopterygii</taxon>
        <taxon>Teleostei</taxon>
        <taxon>Neoteleostei</taxon>
        <taxon>Acanthomorphata</taxon>
        <taxon>Carangaria</taxon>
        <taxon>Pleuronectiformes</taxon>
        <taxon>Pleuronectoidei</taxon>
        <taxon>Scophthalmidae</taxon>
        <taxon>Scophthalmus</taxon>
    </lineage>
</organism>
<evidence type="ECO:0000313" key="1">
    <source>
        <dbReference type="EMBL" id="KAF0043409.1"/>
    </source>
</evidence>
<comment type="caution">
    <text evidence="1">The sequence shown here is derived from an EMBL/GenBank/DDBJ whole genome shotgun (WGS) entry which is preliminary data.</text>
</comment>
<name>A0A6A4TF10_SCOMX</name>
<evidence type="ECO:0000313" key="2">
    <source>
        <dbReference type="Proteomes" id="UP000438429"/>
    </source>
</evidence>
<accession>A0A6A4TF10</accession>
<sequence length="407" mass="45431">MTTVKRLASSEAARVAVPDLGPIHKYTTTRYTRLRDGSSFQSRETKRGNFGIVQCKKGVARVFAFHCDKIHLLSVVNIMESNSSGDKDVKWSPLSVPNKIQPPEISAGMSLKGPLKDIFPHYLAVDVDTRRHEWEKHTCNTNAEKPKQTNESTRCCTQHFLLPCPLFPGDSKVKSLPGSQLSVVSTSAAHSAFFRIQFVDYCHVSADELRLLVVCKSGEIHTVTTGRGTQSCTMLLTERPKDSGDLPTITAPVPFLQSTFLVVQRNGKMFIQDVINKAPLCFLIPPKTHLIATPCNPVYALNTKQQTLFIRGNQDSSYRESSKKVSQSQLLIFHFGATDILKRYIVSPPSPQQESLSFVTLEETCNRYLQQRALSVDERNKAITQTWKRLQDTAVTAPQRHSGAEAN</sequence>
<dbReference type="Proteomes" id="UP000438429">
    <property type="component" value="Unassembled WGS sequence"/>
</dbReference>
<dbReference type="Pfam" id="PF21030">
    <property type="entry name" value="WDR93"/>
    <property type="match status" value="1"/>
</dbReference>
<dbReference type="EMBL" id="VEVO01000004">
    <property type="protein sequence ID" value="KAF0043409.1"/>
    <property type="molecule type" value="Genomic_DNA"/>
</dbReference>
<gene>
    <name evidence="1" type="ORF">F2P81_004746</name>
</gene>